<protein>
    <submittedName>
        <fullName evidence="1">Uncharacterized protein</fullName>
    </submittedName>
</protein>
<evidence type="ECO:0000313" key="1">
    <source>
        <dbReference type="EMBL" id="AXK42222.1"/>
    </source>
</evidence>
<dbReference type="OrthoDB" id="7428895at2"/>
<accession>A0A345YE70</accession>
<proteinExistence type="predicted"/>
<name>A0A345YE70_9SPHN</name>
<gene>
    <name evidence="1" type="ORF">DVR09_07610</name>
</gene>
<evidence type="ECO:0000313" key="2">
    <source>
        <dbReference type="Proteomes" id="UP000254508"/>
    </source>
</evidence>
<dbReference type="EMBL" id="CP031357">
    <property type="protein sequence ID" value="AXK42222.1"/>
    <property type="molecule type" value="Genomic_DNA"/>
</dbReference>
<keyword evidence="2" id="KW-1185">Reference proteome</keyword>
<reference evidence="2" key="1">
    <citation type="submission" date="2018-07" db="EMBL/GenBank/DDBJ databases">
        <title>Genome sequence of Erythrobacter strain YH-07, an antagonistic bacterium isolated from Yellow Sea.</title>
        <authorList>
            <person name="Tang T."/>
            <person name="Liu Q."/>
            <person name="Sun X."/>
        </authorList>
    </citation>
    <scope>NUCLEOTIDE SEQUENCE [LARGE SCALE GENOMIC DNA]</scope>
    <source>
        <strain evidence="2">YH-07</strain>
    </source>
</reference>
<dbReference type="AlphaFoldDB" id="A0A345YE70"/>
<dbReference type="Proteomes" id="UP000254508">
    <property type="component" value="Chromosome"/>
</dbReference>
<sequence>MMFDSMVCRISDHRVNRRRVWHDGVHFRTKCTRCDTPLIRDLQDGWRRFDEERDLVFERQPHPRNA</sequence>
<dbReference type="KEGG" id="err:DVR09_07610"/>
<organism evidence="1 2">
    <name type="scientific">Erythrobacter aureus</name>
    <dbReference type="NCBI Taxonomy" id="2182384"/>
    <lineage>
        <taxon>Bacteria</taxon>
        <taxon>Pseudomonadati</taxon>
        <taxon>Pseudomonadota</taxon>
        <taxon>Alphaproteobacteria</taxon>
        <taxon>Sphingomonadales</taxon>
        <taxon>Erythrobacteraceae</taxon>
        <taxon>Erythrobacter/Porphyrobacter group</taxon>
        <taxon>Erythrobacter</taxon>
    </lineage>
</organism>